<keyword evidence="3" id="KW-1185">Reference proteome</keyword>
<dbReference type="EMBL" id="WJBH02000001">
    <property type="protein sequence ID" value="KAI9565250.1"/>
    <property type="molecule type" value="Genomic_DNA"/>
</dbReference>
<reference evidence="2 3" key="1">
    <citation type="submission" date="2022-05" db="EMBL/GenBank/DDBJ databases">
        <title>A multi-omics perspective on studying reproductive biology in Daphnia sinensis.</title>
        <authorList>
            <person name="Jia J."/>
        </authorList>
    </citation>
    <scope>NUCLEOTIDE SEQUENCE [LARGE SCALE GENOMIC DNA]</scope>
    <source>
        <strain evidence="2 3">WSL</strain>
    </source>
</reference>
<dbReference type="AlphaFoldDB" id="A0AAD5LND9"/>
<sequence>MRKPNQLPGPDWRHIPARLRRSFATYAEAKLRLPEAINNSNITTTEVEDEETGSGRPRRKVFPNRKFCTMDLDYGSKTVAAKKSKKTRLVSSDEEIELEENNAPSPPPFNAEETAVLEFDKKSGEHNRAELLFYLAYQFMH</sequence>
<feature type="region of interest" description="Disordered" evidence="1">
    <location>
        <begin position="90"/>
        <end position="111"/>
    </location>
</feature>
<proteinExistence type="predicted"/>
<accession>A0AAD5LND9</accession>
<feature type="region of interest" description="Disordered" evidence="1">
    <location>
        <begin position="42"/>
        <end position="61"/>
    </location>
</feature>
<protein>
    <submittedName>
        <fullName evidence="2">Uncharacterized protein</fullName>
    </submittedName>
</protein>
<evidence type="ECO:0000313" key="2">
    <source>
        <dbReference type="EMBL" id="KAI9565250.1"/>
    </source>
</evidence>
<organism evidence="2 3">
    <name type="scientific">Daphnia sinensis</name>
    <dbReference type="NCBI Taxonomy" id="1820382"/>
    <lineage>
        <taxon>Eukaryota</taxon>
        <taxon>Metazoa</taxon>
        <taxon>Ecdysozoa</taxon>
        <taxon>Arthropoda</taxon>
        <taxon>Crustacea</taxon>
        <taxon>Branchiopoda</taxon>
        <taxon>Diplostraca</taxon>
        <taxon>Cladocera</taxon>
        <taxon>Anomopoda</taxon>
        <taxon>Daphniidae</taxon>
        <taxon>Daphnia</taxon>
        <taxon>Daphnia similis group</taxon>
    </lineage>
</organism>
<comment type="caution">
    <text evidence="2">The sequence shown here is derived from an EMBL/GenBank/DDBJ whole genome shotgun (WGS) entry which is preliminary data.</text>
</comment>
<evidence type="ECO:0000256" key="1">
    <source>
        <dbReference type="SAM" id="MobiDB-lite"/>
    </source>
</evidence>
<dbReference type="Proteomes" id="UP000820818">
    <property type="component" value="Linkage Group LG1"/>
</dbReference>
<gene>
    <name evidence="2" type="ORF">GHT06_009033</name>
</gene>
<evidence type="ECO:0000313" key="3">
    <source>
        <dbReference type="Proteomes" id="UP000820818"/>
    </source>
</evidence>
<name>A0AAD5LND9_9CRUS</name>